<dbReference type="Pfam" id="PF02776">
    <property type="entry name" value="TPP_enzyme_N"/>
    <property type="match status" value="1"/>
</dbReference>
<dbReference type="InterPro" id="IPR011766">
    <property type="entry name" value="TPP_enzyme_TPP-bd"/>
</dbReference>
<organism evidence="7 8">
    <name type="scientific">Novosphingobium arvoryzae</name>
    <dbReference type="NCBI Taxonomy" id="1256514"/>
    <lineage>
        <taxon>Bacteria</taxon>
        <taxon>Pseudomonadati</taxon>
        <taxon>Pseudomonadota</taxon>
        <taxon>Alphaproteobacteria</taxon>
        <taxon>Sphingomonadales</taxon>
        <taxon>Sphingomonadaceae</taxon>
        <taxon>Novosphingobium</taxon>
    </lineage>
</organism>
<dbReference type="Gene3D" id="3.40.50.970">
    <property type="match status" value="2"/>
</dbReference>
<dbReference type="PANTHER" id="PTHR18968">
    <property type="entry name" value="THIAMINE PYROPHOSPHATE ENZYMES"/>
    <property type="match status" value="1"/>
</dbReference>
<evidence type="ECO:0000259" key="6">
    <source>
        <dbReference type="Pfam" id="PF02776"/>
    </source>
</evidence>
<dbReference type="Pfam" id="PF00205">
    <property type="entry name" value="TPP_enzyme_M"/>
    <property type="match status" value="1"/>
</dbReference>
<feature type="domain" description="Thiamine pyrophosphate enzyme TPP-binding" evidence="5">
    <location>
        <begin position="380"/>
        <end position="516"/>
    </location>
</feature>
<evidence type="ECO:0000256" key="2">
    <source>
        <dbReference type="ARBA" id="ARBA00023052"/>
    </source>
</evidence>
<keyword evidence="8" id="KW-1185">Reference proteome</keyword>
<dbReference type="RefSeq" id="WP_189541761.1">
    <property type="nucleotide sequence ID" value="NZ_BMZD01000005.1"/>
</dbReference>
<dbReference type="InterPro" id="IPR029061">
    <property type="entry name" value="THDP-binding"/>
</dbReference>
<dbReference type="InterPro" id="IPR012001">
    <property type="entry name" value="Thiamin_PyroP_enz_TPP-bd_dom"/>
</dbReference>
<reference evidence="7" key="1">
    <citation type="journal article" date="2014" name="Int. J. Syst. Evol. Microbiol.">
        <title>Complete genome sequence of Corynebacterium casei LMG S-19264T (=DSM 44701T), isolated from a smear-ripened cheese.</title>
        <authorList>
            <consortium name="US DOE Joint Genome Institute (JGI-PGF)"/>
            <person name="Walter F."/>
            <person name="Albersmeier A."/>
            <person name="Kalinowski J."/>
            <person name="Ruckert C."/>
        </authorList>
    </citation>
    <scope>NUCLEOTIDE SEQUENCE</scope>
    <source>
        <strain evidence="7">KCTC 32422</strain>
    </source>
</reference>
<comment type="similarity">
    <text evidence="1 3">Belongs to the TPP enzyme family.</text>
</comment>
<dbReference type="PANTHER" id="PTHR18968:SF133">
    <property type="entry name" value="BENZOYLFORMATE DECARBOXYLASE"/>
    <property type="match status" value="1"/>
</dbReference>
<dbReference type="Gene3D" id="3.40.50.1220">
    <property type="entry name" value="TPP-binding domain"/>
    <property type="match status" value="1"/>
</dbReference>
<dbReference type="InterPro" id="IPR029035">
    <property type="entry name" value="DHS-like_NAD/FAD-binding_dom"/>
</dbReference>
<feature type="domain" description="Thiamine pyrophosphate enzyme N-terminal TPP-binding" evidence="6">
    <location>
        <begin position="8"/>
        <end position="109"/>
    </location>
</feature>
<dbReference type="GO" id="GO:0050660">
    <property type="term" value="F:flavin adenine dinucleotide binding"/>
    <property type="evidence" value="ECO:0007669"/>
    <property type="project" value="TreeGrafter"/>
</dbReference>
<protein>
    <submittedName>
        <fullName evidence="7">Benzoylformate decarboxylase</fullName>
    </submittedName>
</protein>
<dbReference type="NCBIfam" id="NF005485">
    <property type="entry name" value="PRK07092.1"/>
    <property type="match status" value="1"/>
</dbReference>
<dbReference type="GO" id="GO:0003984">
    <property type="term" value="F:acetolactate synthase activity"/>
    <property type="evidence" value="ECO:0007669"/>
    <property type="project" value="TreeGrafter"/>
</dbReference>
<sequence length="520" mass="54325">MPTAPVLTVRDAAFAVFRHFGVDALFGNPGSTELPMLRALPDGFEYLLGLNEAAVVAMADGYAQSSGRPALVNLHSAAGTGNALGNLYTSFRNNTPLVVTAGQQARSMLLMDPFLGAERATEFPRPYVKWAAEPLRAEDVPAALVRAFHIALTPPMGPVFVSVPVDDWDRECEMPALPALSLKTLPDPAGLARLGMMLDSASRPALVLGTGVARCGGWQAAIDLAEAAGADVWVAPFAAREVFPEDHPRFAGFLPAFRDQIVRLLAPYDALLVAGAPVFTYHAEGDGPYWPEGAALGALSEDPQHLSFLPGGLGVLGDVGAGLASIAGQIKPRPAPPPCPRAPAPLPGMTTPYALKRIAALRPADAMLVEEAPTARGPMHDHLPVTCQGGFFTCASGGLGYGLPAAVGVARGSANRKVIALLGDGSAMYTIQGLWSAAEQGANVSFLILNNGRYAALDHFAKVFAMNQMPGTDIRGLDFVSLAGGMGVPARRVEDTADLDAALEWSLSATGPTLVELVVE</sequence>
<evidence type="ECO:0000259" key="5">
    <source>
        <dbReference type="Pfam" id="PF02775"/>
    </source>
</evidence>
<dbReference type="SUPFAM" id="SSF52518">
    <property type="entry name" value="Thiamin diphosphate-binding fold (THDP-binding)"/>
    <property type="match status" value="2"/>
</dbReference>
<dbReference type="GO" id="GO:0000287">
    <property type="term" value="F:magnesium ion binding"/>
    <property type="evidence" value="ECO:0007669"/>
    <property type="project" value="InterPro"/>
</dbReference>
<dbReference type="SUPFAM" id="SSF52467">
    <property type="entry name" value="DHS-like NAD/FAD-binding domain"/>
    <property type="match status" value="1"/>
</dbReference>
<evidence type="ECO:0000256" key="1">
    <source>
        <dbReference type="ARBA" id="ARBA00007812"/>
    </source>
</evidence>
<evidence type="ECO:0000256" key="3">
    <source>
        <dbReference type="RuleBase" id="RU362132"/>
    </source>
</evidence>
<proteinExistence type="inferred from homology"/>
<accession>A0A918VJY5</accession>
<dbReference type="Pfam" id="PF02775">
    <property type="entry name" value="TPP_enzyme_C"/>
    <property type="match status" value="1"/>
</dbReference>
<dbReference type="CDD" id="cd07035">
    <property type="entry name" value="TPP_PYR_POX_like"/>
    <property type="match status" value="1"/>
</dbReference>
<dbReference type="EMBL" id="BMZD01000005">
    <property type="protein sequence ID" value="GHA01956.1"/>
    <property type="molecule type" value="Genomic_DNA"/>
</dbReference>
<reference evidence="7" key="2">
    <citation type="submission" date="2020-09" db="EMBL/GenBank/DDBJ databases">
        <authorList>
            <person name="Sun Q."/>
            <person name="Kim S."/>
        </authorList>
    </citation>
    <scope>NUCLEOTIDE SEQUENCE</scope>
    <source>
        <strain evidence="7">KCTC 32422</strain>
    </source>
</reference>
<dbReference type="AlphaFoldDB" id="A0A918VJY5"/>
<comment type="caution">
    <text evidence="7">The sequence shown here is derived from an EMBL/GenBank/DDBJ whole genome shotgun (WGS) entry which is preliminary data.</text>
</comment>
<dbReference type="GO" id="GO:0019752">
    <property type="term" value="P:carboxylic acid metabolic process"/>
    <property type="evidence" value="ECO:0007669"/>
    <property type="project" value="UniProtKB-ARBA"/>
</dbReference>
<dbReference type="InterPro" id="IPR012000">
    <property type="entry name" value="Thiamin_PyroP_enz_cen_dom"/>
</dbReference>
<evidence type="ECO:0000313" key="7">
    <source>
        <dbReference type="EMBL" id="GHA01956.1"/>
    </source>
</evidence>
<gene>
    <name evidence="7" type="primary">mdlC</name>
    <name evidence="7" type="ORF">GCM10011617_23470</name>
</gene>
<dbReference type="GO" id="GO:0030976">
    <property type="term" value="F:thiamine pyrophosphate binding"/>
    <property type="evidence" value="ECO:0007669"/>
    <property type="project" value="InterPro"/>
</dbReference>
<name>A0A918VJY5_9SPHN</name>
<evidence type="ECO:0000259" key="4">
    <source>
        <dbReference type="Pfam" id="PF00205"/>
    </source>
</evidence>
<evidence type="ECO:0000313" key="8">
    <source>
        <dbReference type="Proteomes" id="UP000634139"/>
    </source>
</evidence>
<feature type="domain" description="Thiamine pyrophosphate enzyme central" evidence="4">
    <location>
        <begin position="196"/>
        <end position="324"/>
    </location>
</feature>
<dbReference type="InterPro" id="IPR045229">
    <property type="entry name" value="TPP_enz"/>
</dbReference>
<dbReference type="Proteomes" id="UP000634139">
    <property type="component" value="Unassembled WGS sequence"/>
</dbReference>
<keyword evidence="2 3" id="KW-0786">Thiamine pyrophosphate</keyword>
<dbReference type="CDD" id="cd02002">
    <property type="entry name" value="TPP_BFDC"/>
    <property type="match status" value="1"/>
</dbReference>